<dbReference type="InterPro" id="IPR009254">
    <property type="entry name" value="Laminin_aI"/>
</dbReference>
<gene>
    <name evidence="2" type="primary">LAMA2_2</name>
    <name evidence="2" type="ORF">P7K49_008591</name>
</gene>
<dbReference type="Proteomes" id="UP001266305">
    <property type="component" value="Unassembled WGS sequence"/>
</dbReference>
<reference evidence="2 3" key="1">
    <citation type="submission" date="2023-05" db="EMBL/GenBank/DDBJ databases">
        <title>B98-5 Cell Line De Novo Hybrid Assembly: An Optical Mapping Approach.</title>
        <authorList>
            <person name="Kananen K."/>
            <person name="Auerbach J.A."/>
            <person name="Kautto E."/>
            <person name="Blachly J.S."/>
        </authorList>
    </citation>
    <scope>NUCLEOTIDE SEQUENCE [LARGE SCALE GENOMIC DNA]</scope>
    <source>
        <strain evidence="2">B95-8</strain>
        <tissue evidence="2">Cell line</tissue>
    </source>
</reference>
<comment type="caution">
    <text evidence="2">The sequence shown here is derived from an EMBL/GenBank/DDBJ whole genome shotgun (WGS) entry which is preliminary data.</text>
</comment>
<proteinExistence type="predicted"/>
<evidence type="ECO:0000259" key="1">
    <source>
        <dbReference type="Pfam" id="PF06008"/>
    </source>
</evidence>
<accession>A0ABQ9VYQ0</accession>
<dbReference type="Pfam" id="PF06008">
    <property type="entry name" value="Laminin_I"/>
    <property type="match status" value="1"/>
</dbReference>
<feature type="domain" description="Laminin alpha" evidence="1">
    <location>
        <begin position="3"/>
        <end position="62"/>
    </location>
</feature>
<keyword evidence="3" id="KW-1185">Reference proteome</keyword>
<evidence type="ECO:0000313" key="3">
    <source>
        <dbReference type="Proteomes" id="UP001266305"/>
    </source>
</evidence>
<evidence type="ECO:0000313" key="2">
    <source>
        <dbReference type="EMBL" id="KAK2114325.1"/>
    </source>
</evidence>
<organism evidence="2 3">
    <name type="scientific">Saguinus oedipus</name>
    <name type="common">Cotton-top tamarin</name>
    <name type="synonym">Oedipomidas oedipus</name>
    <dbReference type="NCBI Taxonomy" id="9490"/>
    <lineage>
        <taxon>Eukaryota</taxon>
        <taxon>Metazoa</taxon>
        <taxon>Chordata</taxon>
        <taxon>Craniata</taxon>
        <taxon>Vertebrata</taxon>
        <taxon>Euteleostomi</taxon>
        <taxon>Mammalia</taxon>
        <taxon>Eutheria</taxon>
        <taxon>Euarchontoglires</taxon>
        <taxon>Primates</taxon>
        <taxon>Haplorrhini</taxon>
        <taxon>Platyrrhini</taxon>
        <taxon>Cebidae</taxon>
        <taxon>Callitrichinae</taxon>
        <taxon>Saguinus</taxon>
    </lineage>
</organism>
<name>A0ABQ9VYQ0_SAGOE</name>
<dbReference type="EMBL" id="JASSZA010000004">
    <property type="protein sequence ID" value="KAK2114325.1"/>
    <property type="molecule type" value="Genomic_DNA"/>
</dbReference>
<protein>
    <submittedName>
        <fullName evidence="2">Laminin subunit alpha-2</fullName>
    </submittedName>
</protein>
<sequence>MAMSINLTGPLPAPYKMLYGLENTTQELKHLLSPQRAPARLIQLAEGNLNTLVTEMNELLTRSL</sequence>